<dbReference type="Proteomes" id="UP000885936">
    <property type="component" value="Unassembled WGS sequence"/>
</dbReference>
<dbReference type="AlphaFoldDB" id="A0A1F2P554"/>
<feature type="transmembrane region" description="Helical" evidence="2">
    <location>
        <begin position="152"/>
        <end position="170"/>
    </location>
</feature>
<dbReference type="EMBL" id="DRIE01000136">
    <property type="protein sequence ID" value="HEC57865.1"/>
    <property type="molecule type" value="Genomic_DNA"/>
</dbReference>
<keyword evidence="5" id="KW-1185">Reference proteome</keyword>
<accession>A0A1F2P554</accession>
<comment type="caution">
    <text evidence="4">The sequence shown here is derived from an EMBL/GenBank/DDBJ whole genome shotgun (WGS) entry which is preliminary data.</text>
</comment>
<evidence type="ECO:0000256" key="2">
    <source>
        <dbReference type="SAM" id="Phobius"/>
    </source>
</evidence>
<feature type="compositionally biased region" description="Basic and acidic residues" evidence="1">
    <location>
        <begin position="280"/>
        <end position="294"/>
    </location>
</feature>
<proteinExistence type="predicted"/>
<evidence type="ECO:0000313" key="4">
    <source>
        <dbReference type="EMBL" id="OFV66308.1"/>
    </source>
</evidence>
<reference evidence="3" key="2">
    <citation type="journal article" date="2020" name="mSystems">
        <title>Genome- and Community-Level Interaction Insights into Carbon Utilization and Element Cycling Functions of Hydrothermarchaeota in Hydrothermal Sediment.</title>
        <authorList>
            <person name="Zhou Z."/>
            <person name="Liu Y."/>
            <person name="Xu W."/>
            <person name="Pan J."/>
            <person name="Luo Z.H."/>
            <person name="Li M."/>
        </authorList>
    </citation>
    <scope>NUCLEOTIDE SEQUENCE [LARGE SCALE GENOMIC DNA]</scope>
    <source>
        <strain evidence="3">HyVt-386</strain>
    </source>
</reference>
<keyword evidence="2" id="KW-1133">Transmembrane helix</keyword>
<keyword evidence="2" id="KW-0472">Membrane</keyword>
<feature type="transmembrane region" description="Helical" evidence="2">
    <location>
        <begin position="233"/>
        <end position="261"/>
    </location>
</feature>
<feature type="transmembrane region" description="Helical" evidence="2">
    <location>
        <begin position="96"/>
        <end position="115"/>
    </location>
</feature>
<feature type="transmembrane region" description="Helical" evidence="2">
    <location>
        <begin position="38"/>
        <end position="55"/>
    </location>
</feature>
<evidence type="ECO:0000313" key="3">
    <source>
        <dbReference type="EMBL" id="HEC57865.1"/>
    </source>
</evidence>
<evidence type="ECO:0000313" key="5">
    <source>
        <dbReference type="Proteomes" id="UP000185779"/>
    </source>
</evidence>
<gene>
    <name evidence="3" type="ORF">ENI32_08385</name>
    <name evidence="4" type="ORF">SBU_000850</name>
</gene>
<name>A0A1F2P554_9EURY</name>
<feature type="transmembrane region" description="Helical" evidence="2">
    <location>
        <begin position="191"/>
        <end position="213"/>
    </location>
</feature>
<dbReference type="STRING" id="1839936.SBU_000850"/>
<keyword evidence="2" id="KW-0812">Transmembrane</keyword>
<feature type="transmembrane region" description="Helical" evidence="2">
    <location>
        <begin position="62"/>
        <end position="84"/>
    </location>
</feature>
<protein>
    <submittedName>
        <fullName evidence="4">Uncharacterized protein</fullName>
    </submittedName>
</protein>
<feature type="transmembrane region" description="Helical" evidence="2">
    <location>
        <begin position="122"/>
        <end position="140"/>
    </location>
</feature>
<reference evidence="4 5" key="1">
    <citation type="submission" date="2016-05" db="EMBL/GenBank/DDBJ databases">
        <title>Microbial consortia oxidize butane by reversing methanogenesis.</title>
        <authorList>
            <person name="Laso-Perez R."/>
            <person name="Richter M."/>
            <person name="Wegener G."/>
            <person name="Musat F."/>
        </authorList>
    </citation>
    <scope>NUCLEOTIDE SEQUENCE [LARGE SCALE GENOMIC DNA]</scope>
    <source>
        <strain evidence="4">BOX1</strain>
    </source>
</reference>
<dbReference type="Proteomes" id="UP000185779">
    <property type="component" value="Unassembled WGS sequence"/>
</dbReference>
<organism evidence="4 5">
    <name type="scientific">Candidatus Syntropharchaeum butanivorans</name>
    <dbReference type="NCBI Taxonomy" id="1839936"/>
    <lineage>
        <taxon>Archaea</taxon>
        <taxon>Methanobacteriati</taxon>
        <taxon>Methanobacteriota</taxon>
        <taxon>Stenosarchaea group</taxon>
        <taxon>Methanomicrobia</taxon>
        <taxon>Methanosarcinales</taxon>
        <taxon>ANME-2 cluster</taxon>
        <taxon>Candidatus Syntropharchaeum</taxon>
    </lineage>
</organism>
<feature type="transmembrane region" description="Helical" evidence="2">
    <location>
        <begin position="12"/>
        <end position="32"/>
    </location>
</feature>
<evidence type="ECO:0000256" key="1">
    <source>
        <dbReference type="SAM" id="MobiDB-lite"/>
    </source>
</evidence>
<feature type="region of interest" description="Disordered" evidence="1">
    <location>
        <begin position="280"/>
        <end position="299"/>
    </location>
</feature>
<sequence length="360" mass="40299">MGVLMQDVHMHRYKLLVFLVSLAIIAGVLTYSSLSAPWWVNLGILLAIIIVTAFIRRIDDDLLRIISYIMMGFSAYSLVGGAYVASYSPGDPGMMFTQLAPILLFSLVNGIAVLITTEDKDIHGYTFGGCGIAIMVVMIVNDLYRLNVQTALLLMAALWIMIPLLWCYLFSELYRPDVKVTERLARAIGGAVITSPLYLLIVGVTFIAASGATPDLQAIIRAAKSNMVGPGSIILNYILSHVVIVTGCYMLLGLVMYALGYEKKIVAVKRRKEIIYTREKDEREKGSAGGKEEPDPYDQLLTEMKRSRTELRGQDRIRAHQLLQRFTNEYHILHARYGDTRLSKEVKNLLRSLEEEISSR</sequence>
<dbReference type="EMBL" id="LYOR01000003">
    <property type="protein sequence ID" value="OFV66308.1"/>
    <property type="molecule type" value="Genomic_DNA"/>
</dbReference>